<dbReference type="Proteomes" id="UP000050761">
    <property type="component" value="Unassembled WGS sequence"/>
</dbReference>
<keyword evidence="2" id="KW-0472">Membrane</keyword>
<dbReference type="WBParaSite" id="HPBE_0000767801-mRNA-1">
    <property type="protein sequence ID" value="HPBE_0000767801-mRNA-1"/>
    <property type="gene ID" value="HPBE_0000767801"/>
</dbReference>
<feature type="region of interest" description="Disordered" evidence="1">
    <location>
        <begin position="185"/>
        <end position="231"/>
    </location>
</feature>
<dbReference type="AlphaFoldDB" id="A0A183FKJ8"/>
<sequence>MNNSKLVDISQLLDIDVTGPKPIYYFKNNTRLCHNIEVVKKLEEKIGMKLEWTKACLEHCKGGLVNQAYLAGLSAFCNEIDGNLDIQRLEKPTVVVKRNTNFVMDGMVNLKKIHGNISLEADEDAVPTRTKEKIERSSDGDIVVSESKKVNPGLIIGIIVGILILIILIAIIGFVIVKVVIKPKKKGTADEKTKSKSMSMSNATSPKPDDVKAADKPEKKSETPETDKKTI</sequence>
<evidence type="ECO:0000256" key="2">
    <source>
        <dbReference type="SAM" id="Phobius"/>
    </source>
</evidence>
<dbReference type="OrthoDB" id="5821210at2759"/>
<reference evidence="3 4" key="1">
    <citation type="submission" date="2018-11" db="EMBL/GenBank/DDBJ databases">
        <authorList>
            <consortium name="Pathogen Informatics"/>
        </authorList>
    </citation>
    <scope>NUCLEOTIDE SEQUENCE [LARGE SCALE GENOMIC DNA]</scope>
</reference>
<organism evidence="4 5">
    <name type="scientific">Heligmosomoides polygyrus</name>
    <name type="common">Parasitic roundworm</name>
    <dbReference type="NCBI Taxonomy" id="6339"/>
    <lineage>
        <taxon>Eukaryota</taxon>
        <taxon>Metazoa</taxon>
        <taxon>Ecdysozoa</taxon>
        <taxon>Nematoda</taxon>
        <taxon>Chromadorea</taxon>
        <taxon>Rhabditida</taxon>
        <taxon>Rhabditina</taxon>
        <taxon>Rhabditomorpha</taxon>
        <taxon>Strongyloidea</taxon>
        <taxon>Heligmosomidae</taxon>
        <taxon>Heligmosomoides</taxon>
    </lineage>
</organism>
<feature type="compositionally biased region" description="Basic and acidic residues" evidence="1">
    <location>
        <begin position="207"/>
        <end position="231"/>
    </location>
</feature>
<keyword evidence="2" id="KW-1133">Transmembrane helix</keyword>
<name>A0A183FKJ8_HELPZ</name>
<accession>A0A3P7YNA8</accession>
<feature type="transmembrane region" description="Helical" evidence="2">
    <location>
        <begin position="154"/>
        <end position="177"/>
    </location>
</feature>
<keyword evidence="2" id="KW-0812">Transmembrane</keyword>
<reference evidence="5" key="2">
    <citation type="submission" date="2019-09" db="UniProtKB">
        <authorList>
            <consortium name="WormBaseParasite"/>
        </authorList>
    </citation>
    <scope>IDENTIFICATION</scope>
</reference>
<evidence type="ECO:0000313" key="3">
    <source>
        <dbReference type="EMBL" id="VDO73234.1"/>
    </source>
</evidence>
<protein>
    <submittedName>
        <fullName evidence="5">Recep_L_domain domain-containing protein</fullName>
    </submittedName>
</protein>
<accession>A0A183FKJ8</accession>
<proteinExistence type="predicted"/>
<evidence type="ECO:0000256" key="1">
    <source>
        <dbReference type="SAM" id="MobiDB-lite"/>
    </source>
</evidence>
<keyword evidence="4" id="KW-1185">Reference proteome</keyword>
<feature type="compositionally biased region" description="Polar residues" evidence="1">
    <location>
        <begin position="196"/>
        <end position="205"/>
    </location>
</feature>
<evidence type="ECO:0000313" key="5">
    <source>
        <dbReference type="WBParaSite" id="HPBE_0000767801-mRNA-1"/>
    </source>
</evidence>
<dbReference type="EMBL" id="UZAH01025951">
    <property type="protein sequence ID" value="VDO73234.1"/>
    <property type="molecule type" value="Genomic_DNA"/>
</dbReference>
<gene>
    <name evidence="3" type="ORF">HPBE_LOCUS7679</name>
</gene>
<evidence type="ECO:0000313" key="4">
    <source>
        <dbReference type="Proteomes" id="UP000050761"/>
    </source>
</evidence>